<accession>A0AAN9Q021</accession>
<keyword evidence="2" id="KW-1185">Reference proteome</keyword>
<sequence length="94" mass="11239">MSVYGWIISVHLVTIDFEQYLQNQIMLQRNFQADSLAWIQRMKQKEQILLLRLSRVGTNVLQQQTYAIARLCSASKRDMRHMEIMTRVKRAREL</sequence>
<gene>
    <name evidence="1" type="ORF">RJT34_03767</name>
</gene>
<reference evidence="1 2" key="1">
    <citation type="submission" date="2024-01" db="EMBL/GenBank/DDBJ databases">
        <title>The genomes of 5 underutilized Papilionoideae crops provide insights into root nodulation and disease resistance.</title>
        <authorList>
            <person name="Yuan L."/>
        </authorList>
    </citation>
    <scope>NUCLEOTIDE SEQUENCE [LARGE SCALE GENOMIC DNA]</scope>
    <source>
        <strain evidence="1">LY-2023</strain>
        <tissue evidence="1">Leaf</tissue>
    </source>
</reference>
<dbReference type="EMBL" id="JAYKXN010000001">
    <property type="protein sequence ID" value="KAK7319055.1"/>
    <property type="molecule type" value="Genomic_DNA"/>
</dbReference>
<evidence type="ECO:0000313" key="1">
    <source>
        <dbReference type="EMBL" id="KAK7319055.1"/>
    </source>
</evidence>
<organism evidence="1 2">
    <name type="scientific">Clitoria ternatea</name>
    <name type="common">Butterfly pea</name>
    <dbReference type="NCBI Taxonomy" id="43366"/>
    <lineage>
        <taxon>Eukaryota</taxon>
        <taxon>Viridiplantae</taxon>
        <taxon>Streptophyta</taxon>
        <taxon>Embryophyta</taxon>
        <taxon>Tracheophyta</taxon>
        <taxon>Spermatophyta</taxon>
        <taxon>Magnoliopsida</taxon>
        <taxon>eudicotyledons</taxon>
        <taxon>Gunneridae</taxon>
        <taxon>Pentapetalae</taxon>
        <taxon>rosids</taxon>
        <taxon>fabids</taxon>
        <taxon>Fabales</taxon>
        <taxon>Fabaceae</taxon>
        <taxon>Papilionoideae</taxon>
        <taxon>50 kb inversion clade</taxon>
        <taxon>NPAAA clade</taxon>
        <taxon>indigoferoid/millettioid clade</taxon>
        <taxon>Phaseoleae</taxon>
        <taxon>Clitoria</taxon>
    </lineage>
</organism>
<comment type="caution">
    <text evidence="1">The sequence shown here is derived from an EMBL/GenBank/DDBJ whole genome shotgun (WGS) entry which is preliminary data.</text>
</comment>
<dbReference type="AlphaFoldDB" id="A0AAN9Q021"/>
<proteinExistence type="predicted"/>
<evidence type="ECO:0000313" key="2">
    <source>
        <dbReference type="Proteomes" id="UP001359559"/>
    </source>
</evidence>
<name>A0AAN9Q021_CLITE</name>
<protein>
    <submittedName>
        <fullName evidence="1">Uncharacterized protein</fullName>
    </submittedName>
</protein>
<dbReference type="Proteomes" id="UP001359559">
    <property type="component" value="Unassembled WGS sequence"/>
</dbReference>